<organism evidence="2 3">
    <name type="scientific">Kribbella rubisoli</name>
    <dbReference type="NCBI Taxonomy" id="3075929"/>
    <lineage>
        <taxon>Bacteria</taxon>
        <taxon>Bacillati</taxon>
        <taxon>Actinomycetota</taxon>
        <taxon>Actinomycetes</taxon>
        <taxon>Propionibacteriales</taxon>
        <taxon>Kribbellaceae</taxon>
        <taxon>Kribbella</taxon>
    </lineage>
</organism>
<dbReference type="GO" id="GO:0005886">
    <property type="term" value="C:plasma membrane"/>
    <property type="evidence" value="ECO:0007669"/>
    <property type="project" value="TreeGrafter"/>
</dbReference>
<dbReference type="Pfam" id="PF03729">
    <property type="entry name" value="DUF308"/>
    <property type="match status" value="1"/>
</dbReference>
<dbReference type="InterPro" id="IPR052712">
    <property type="entry name" value="Acid_resist_chaperone_HdeD"/>
</dbReference>
<name>A0A4Q7WMF3_9ACTN</name>
<dbReference type="OrthoDB" id="3829721at2"/>
<dbReference type="EMBL" id="SHKR01000015">
    <property type="protein sequence ID" value="RZU11272.1"/>
    <property type="molecule type" value="Genomic_DNA"/>
</dbReference>
<feature type="transmembrane region" description="Helical" evidence="1">
    <location>
        <begin position="94"/>
        <end position="111"/>
    </location>
</feature>
<accession>A0A4Q7WMF3</accession>
<evidence type="ECO:0000313" key="3">
    <source>
        <dbReference type="Proteomes" id="UP000292027"/>
    </source>
</evidence>
<feature type="transmembrane region" description="Helical" evidence="1">
    <location>
        <begin position="12"/>
        <end position="30"/>
    </location>
</feature>
<keyword evidence="3" id="KW-1185">Reference proteome</keyword>
<feature type="transmembrane region" description="Helical" evidence="1">
    <location>
        <begin position="36"/>
        <end position="58"/>
    </location>
</feature>
<evidence type="ECO:0000313" key="2">
    <source>
        <dbReference type="EMBL" id="RZU11272.1"/>
    </source>
</evidence>
<sequence>MDRELFTSSWKMMVVRGAVAIVFGIAAIAWPIETGLALMLLWGFWALLEGISLLVQAVRPSGQGSRAGRALLGVIAVIVAFFAIFSPGVTAQTLTWIFGIWLIVRGVFEAFTAFSSYRLSPRWLLLLGAALSIVLGVFFVANPGRAAVGIAVWLGLIALCWGVVFVVAGFLHRREHNWPAAPANPAPA</sequence>
<feature type="transmembrane region" description="Helical" evidence="1">
    <location>
        <begin position="70"/>
        <end position="88"/>
    </location>
</feature>
<gene>
    <name evidence="2" type="ORF">EV645_6432</name>
</gene>
<keyword evidence="1" id="KW-0812">Transmembrane</keyword>
<dbReference type="PANTHER" id="PTHR34989">
    <property type="entry name" value="PROTEIN HDED"/>
    <property type="match status" value="1"/>
</dbReference>
<feature type="transmembrane region" description="Helical" evidence="1">
    <location>
        <begin position="123"/>
        <end position="141"/>
    </location>
</feature>
<feature type="transmembrane region" description="Helical" evidence="1">
    <location>
        <begin position="147"/>
        <end position="171"/>
    </location>
</feature>
<proteinExistence type="predicted"/>
<dbReference type="InterPro" id="IPR005325">
    <property type="entry name" value="DUF308_memb"/>
</dbReference>
<dbReference type="AlphaFoldDB" id="A0A4Q7WMF3"/>
<comment type="caution">
    <text evidence="2">The sequence shown here is derived from an EMBL/GenBank/DDBJ whole genome shotgun (WGS) entry which is preliminary data.</text>
</comment>
<protein>
    <submittedName>
        <fullName evidence="2">Uncharacterized membrane protein HdeD (DUF308 family)</fullName>
    </submittedName>
</protein>
<dbReference type="RefSeq" id="WP_130447733.1">
    <property type="nucleotide sequence ID" value="NZ_SHKR01000015.1"/>
</dbReference>
<reference evidence="2 3" key="1">
    <citation type="journal article" date="2015" name="Stand. Genomic Sci.">
        <title>Genomic Encyclopedia of Bacterial and Archaeal Type Strains, Phase III: the genomes of soil and plant-associated and newly described type strains.</title>
        <authorList>
            <person name="Whitman W.B."/>
            <person name="Woyke T."/>
            <person name="Klenk H.P."/>
            <person name="Zhou Y."/>
            <person name="Lilburn T.G."/>
            <person name="Beck B.J."/>
            <person name="De Vos P."/>
            <person name="Vandamme P."/>
            <person name="Eisen J.A."/>
            <person name="Garrity G."/>
            <person name="Hugenholtz P."/>
            <person name="Kyrpides N.C."/>
        </authorList>
    </citation>
    <scope>NUCLEOTIDE SEQUENCE [LARGE SCALE GENOMIC DNA]</scope>
    <source>
        <strain evidence="2 3">VKM Ac-2540</strain>
    </source>
</reference>
<keyword evidence="1" id="KW-0472">Membrane</keyword>
<keyword evidence="1" id="KW-1133">Transmembrane helix</keyword>
<evidence type="ECO:0000256" key="1">
    <source>
        <dbReference type="SAM" id="Phobius"/>
    </source>
</evidence>
<dbReference type="Proteomes" id="UP000292027">
    <property type="component" value="Unassembled WGS sequence"/>
</dbReference>
<dbReference type="PANTHER" id="PTHR34989:SF1">
    <property type="entry name" value="PROTEIN HDED"/>
    <property type="match status" value="1"/>
</dbReference>